<name>A0A4C1W3T8_EUMVA</name>
<protein>
    <submittedName>
        <fullName evidence="1">Uncharacterized protein</fullName>
    </submittedName>
</protein>
<dbReference type="AlphaFoldDB" id="A0A4C1W3T8"/>
<reference evidence="1 2" key="1">
    <citation type="journal article" date="2019" name="Commun. Biol.">
        <title>The bagworm genome reveals a unique fibroin gene that provides high tensile strength.</title>
        <authorList>
            <person name="Kono N."/>
            <person name="Nakamura H."/>
            <person name="Ohtoshi R."/>
            <person name="Tomita M."/>
            <person name="Numata K."/>
            <person name="Arakawa K."/>
        </authorList>
    </citation>
    <scope>NUCLEOTIDE SEQUENCE [LARGE SCALE GENOMIC DNA]</scope>
</reference>
<organism evidence="1 2">
    <name type="scientific">Eumeta variegata</name>
    <name type="common">Bagworm moth</name>
    <name type="synonym">Eumeta japonica</name>
    <dbReference type="NCBI Taxonomy" id="151549"/>
    <lineage>
        <taxon>Eukaryota</taxon>
        <taxon>Metazoa</taxon>
        <taxon>Ecdysozoa</taxon>
        <taxon>Arthropoda</taxon>
        <taxon>Hexapoda</taxon>
        <taxon>Insecta</taxon>
        <taxon>Pterygota</taxon>
        <taxon>Neoptera</taxon>
        <taxon>Endopterygota</taxon>
        <taxon>Lepidoptera</taxon>
        <taxon>Glossata</taxon>
        <taxon>Ditrysia</taxon>
        <taxon>Tineoidea</taxon>
        <taxon>Psychidae</taxon>
        <taxon>Oiketicinae</taxon>
        <taxon>Eumeta</taxon>
    </lineage>
</organism>
<dbReference type="EMBL" id="BGZK01000465">
    <property type="protein sequence ID" value="GBP45159.1"/>
    <property type="molecule type" value="Genomic_DNA"/>
</dbReference>
<proteinExistence type="predicted"/>
<accession>A0A4C1W3T8</accession>
<evidence type="ECO:0000313" key="1">
    <source>
        <dbReference type="EMBL" id="GBP45159.1"/>
    </source>
</evidence>
<keyword evidence="2" id="KW-1185">Reference proteome</keyword>
<sequence length="132" mass="14379">MSRRHRASCGHETIDFPARAATRVCGPLSLRTPNHRISLRRTASRDGVDSIKTNVGKTFLSISVEFIGASDRGVGPRSSTMARCALRAVNNLCHRSLLKSPLVRIDPGILSSESDALDHCAPPLEIDLFICK</sequence>
<gene>
    <name evidence="1" type="ORF">EVAR_95811_1</name>
</gene>
<evidence type="ECO:0000313" key="2">
    <source>
        <dbReference type="Proteomes" id="UP000299102"/>
    </source>
</evidence>
<dbReference type="Proteomes" id="UP000299102">
    <property type="component" value="Unassembled WGS sequence"/>
</dbReference>
<comment type="caution">
    <text evidence="1">The sequence shown here is derived from an EMBL/GenBank/DDBJ whole genome shotgun (WGS) entry which is preliminary data.</text>
</comment>